<accession>A0A140FWJ4</accession>
<dbReference type="EMBL" id="AE015451">
    <property type="protein sequence ID" value="AMM02977.1"/>
    <property type="molecule type" value="Genomic_DNA"/>
</dbReference>
<name>A0A140FWJ4_PSEPK</name>
<evidence type="ECO:0000313" key="2">
    <source>
        <dbReference type="Proteomes" id="UP000000556"/>
    </source>
</evidence>
<sequence length="209" mass="23828">MSAPVILPVEDFPIGSPGEIELLQMLQSSPLIQVRRSPTFTHGSCYWGVVNVCKMYGGSMIQGWQITRVPTLYIEATHHAIWRSPSGELVDYSKPVPGTVDLQGFTTFSICPPINIDLNWPVLIENKHVLLSDDPRVDQALTQYRLNNRASASVRDEAKKLYWQWSIDDGWIPGKRPNRRFREANDQAIQTYDSLHDLRAQLLRDHFQG</sequence>
<dbReference type="OrthoDB" id="1551443at2"/>
<dbReference type="STRING" id="160488.PP_5641"/>
<dbReference type="Proteomes" id="UP000000556">
    <property type="component" value="Chromosome"/>
</dbReference>
<dbReference type="AlphaFoldDB" id="A0A140FWJ4"/>
<keyword evidence="2" id="KW-1185">Reference proteome</keyword>
<gene>
    <name evidence="1" type="ordered locus">PP_5641</name>
</gene>
<dbReference type="KEGG" id="ppu:PP_5641"/>
<dbReference type="BioCyc" id="PPUT160488:G1G01-4147-MONOMER"/>
<evidence type="ECO:0000313" key="1">
    <source>
        <dbReference type="EMBL" id="AMM02977.1"/>
    </source>
</evidence>
<protein>
    <submittedName>
        <fullName evidence="1">Uncharacterized protein</fullName>
    </submittedName>
</protein>
<reference evidence="1 2" key="2">
    <citation type="journal article" date="2016" name="Environ. Microbiol.">
        <title>The revisited genome of Pseudomonas putida KT2440 enlightens its value as a robust metabolic chassis.</title>
        <authorList>
            <person name="Belda E."/>
            <person name="van Heck R.G."/>
            <person name="Lopez-Sanchez M.J."/>
            <person name="Cruveiller S."/>
            <person name="Barbe V."/>
            <person name="Fraser C."/>
            <person name="Klenk H.P."/>
            <person name="Petersen J."/>
            <person name="Morgat A."/>
            <person name="Nikel P.I."/>
            <person name="Vallenet D."/>
            <person name="Rouy Z."/>
            <person name="Sekowska A."/>
            <person name="Martins Dos Santos V.A."/>
            <person name="de Lorenzo V."/>
            <person name="Danchin A."/>
            <person name="Medigue C."/>
        </authorList>
    </citation>
    <scope>NUCLEOTIDE SEQUENCE [LARGE SCALE GENOMIC DNA]</scope>
    <source>
        <strain evidence="2">ATCC 47054 / DSM 6125 / CFBP 8728 / NCIMB 11950 / KT2440</strain>
    </source>
</reference>
<dbReference type="RefSeq" id="WP_061405680.1">
    <property type="nucleotide sequence ID" value="NC_002947.4"/>
</dbReference>
<proteinExistence type="predicted"/>
<reference evidence="1 2" key="1">
    <citation type="journal article" date="2002" name="Environ. Microbiol.">
        <title>Complete genome sequence and comparative analysis of the metabolically versatile Pseudomonas putida KT2440.</title>
        <authorList>
            <person name="Nelson K.E."/>
            <person name="Weinel C."/>
            <person name="Paulsen I.T."/>
            <person name="Dodson R.J."/>
            <person name="Hilbert H."/>
            <person name="Martins dos Santos V.A."/>
            <person name="Fouts D.E."/>
            <person name="Gill S.R."/>
            <person name="Pop M."/>
            <person name="Holmes M."/>
            <person name="Brinkac L."/>
            <person name="Beanan M."/>
            <person name="DeBoy R.T."/>
            <person name="Daugherty S."/>
            <person name="Kolonay J."/>
            <person name="Madupu R."/>
            <person name="Nelson W."/>
            <person name="White O."/>
            <person name="Peterson J."/>
            <person name="Khouri H."/>
            <person name="Hance I."/>
            <person name="Chris Lee P."/>
            <person name="Holtzapple E."/>
            <person name="Scanlan D."/>
            <person name="Tran K."/>
            <person name="Moazzez A."/>
            <person name="Utterback T."/>
            <person name="Rizzo M."/>
            <person name="Lee K."/>
            <person name="Kosack D."/>
            <person name="Moestl D."/>
            <person name="Wedler H."/>
            <person name="Lauber J."/>
            <person name="Stjepandic D."/>
            <person name="Hoheisel J."/>
            <person name="Straetz M."/>
            <person name="Heim S."/>
            <person name="Kiewitz C."/>
            <person name="Eisen J.A."/>
            <person name="Timmis K.N."/>
            <person name="Dusterhoft A."/>
            <person name="Tummler B."/>
            <person name="Fraser C.M."/>
        </authorList>
    </citation>
    <scope>NUCLEOTIDE SEQUENCE [LARGE SCALE GENOMIC DNA]</scope>
    <source>
        <strain evidence="2">ATCC 47054 / DSM 6125 / CFBP 8728 / NCIMB 11950 / KT2440</strain>
    </source>
</reference>
<organism evidence="1 2">
    <name type="scientific">Pseudomonas putida (strain ATCC 47054 / DSM 6125 / CFBP 8728 / NCIMB 11950 / KT2440)</name>
    <dbReference type="NCBI Taxonomy" id="160488"/>
    <lineage>
        <taxon>Bacteria</taxon>
        <taxon>Pseudomonadati</taxon>
        <taxon>Pseudomonadota</taxon>
        <taxon>Gammaproteobacteria</taxon>
        <taxon>Pseudomonadales</taxon>
        <taxon>Pseudomonadaceae</taxon>
        <taxon>Pseudomonas</taxon>
    </lineage>
</organism>